<dbReference type="InterPro" id="IPR048142">
    <property type="entry name" value="QRL_CxxC_CxxC"/>
</dbReference>
<keyword evidence="3" id="KW-1185">Reference proteome</keyword>
<gene>
    <name evidence="2" type="ORF">AB0I48_34960</name>
</gene>
<proteinExistence type="predicted"/>
<evidence type="ECO:0000256" key="1">
    <source>
        <dbReference type="SAM" id="MobiDB-lite"/>
    </source>
</evidence>
<dbReference type="NCBIfam" id="NF041638">
    <property type="entry name" value="QRL_CxxC_CxxC"/>
    <property type="match status" value="1"/>
</dbReference>
<feature type="region of interest" description="Disordered" evidence="1">
    <location>
        <begin position="83"/>
        <end position="123"/>
    </location>
</feature>
<reference evidence="2 3" key="1">
    <citation type="submission" date="2024-06" db="EMBL/GenBank/DDBJ databases">
        <title>The Natural Products Discovery Center: Release of the First 8490 Sequenced Strains for Exploring Actinobacteria Biosynthetic Diversity.</title>
        <authorList>
            <person name="Kalkreuter E."/>
            <person name="Kautsar S.A."/>
            <person name="Yang D."/>
            <person name="Bader C.D."/>
            <person name="Teijaro C.N."/>
            <person name="Fluegel L."/>
            <person name="Davis C.M."/>
            <person name="Simpson J.R."/>
            <person name="Lauterbach L."/>
            <person name="Steele A.D."/>
            <person name="Gui C."/>
            <person name="Meng S."/>
            <person name="Li G."/>
            <person name="Viehrig K."/>
            <person name="Ye F."/>
            <person name="Su P."/>
            <person name="Kiefer A.F."/>
            <person name="Nichols A."/>
            <person name="Cepeda A.J."/>
            <person name="Yan W."/>
            <person name="Fan B."/>
            <person name="Jiang Y."/>
            <person name="Adhikari A."/>
            <person name="Zheng C.-J."/>
            <person name="Schuster L."/>
            <person name="Cowan T.M."/>
            <person name="Smanski M.J."/>
            <person name="Chevrette M.G."/>
            <person name="De Carvalho L.P.S."/>
            <person name="Shen B."/>
        </authorList>
    </citation>
    <scope>NUCLEOTIDE SEQUENCE [LARGE SCALE GENOMIC DNA]</scope>
    <source>
        <strain evidence="2 3">NPDC050403</strain>
    </source>
</reference>
<name>A0ABV3G516_9NOCA</name>
<feature type="compositionally biased region" description="Basic and acidic residues" evidence="1">
    <location>
        <begin position="674"/>
        <end position="688"/>
    </location>
</feature>
<dbReference type="Proteomes" id="UP001551695">
    <property type="component" value="Unassembled WGS sequence"/>
</dbReference>
<dbReference type="EMBL" id="JBFAKC010000026">
    <property type="protein sequence ID" value="MEV0712767.1"/>
    <property type="molecule type" value="Genomic_DNA"/>
</dbReference>
<comment type="caution">
    <text evidence="2">The sequence shown here is derived from an EMBL/GenBank/DDBJ whole genome shotgun (WGS) entry which is preliminary data.</text>
</comment>
<dbReference type="RefSeq" id="WP_357790058.1">
    <property type="nucleotide sequence ID" value="NZ_JBFAKC010000026.1"/>
</dbReference>
<organism evidence="2 3">
    <name type="scientific">Nocardia aurea</name>
    <dbReference type="NCBI Taxonomy" id="2144174"/>
    <lineage>
        <taxon>Bacteria</taxon>
        <taxon>Bacillati</taxon>
        <taxon>Actinomycetota</taxon>
        <taxon>Actinomycetes</taxon>
        <taxon>Mycobacteriales</taxon>
        <taxon>Nocardiaceae</taxon>
        <taxon>Nocardia</taxon>
    </lineage>
</organism>
<protein>
    <submittedName>
        <fullName evidence="2">RRQRL motif-containing zinc-binding protein</fullName>
    </submittedName>
</protein>
<feature type="compositionally biased region" description="Basic and acidic residues" evidence="1">
    <location>
        <begin position="83"/>
        <end position="95"/>
    </location>
</feature>
<evidence type="ECO:0000313" key="3">
    <source>
        <dbReference type="Proteomes" id="UP001551695"/>
    </source>
</evidence>
<accession>A0ABV3G516</accession>
<evidence type="ECO:0000313" key="2">
    <source>
        <dbReference type="EMBL" id="MEV0712767.1"/>
    </source>
</evidence>
<feature type="region of interest" description="Disordered" evidence="1">
    <location>
        <begin position="658"/>
        <end position="732"/>
    </location>
</feature>
<sequence>MTAVHENEQPDTYPWRAAPSHLKTRRQLRAAGLSPGGQDVAALMLGKRRGHRLIAHLYDIALARPKRVPSAAQLDAIAKATREHQARAAERHGYPRTDLTVEVDPGSQWDRNQPFRNHSQKDNDMSINAPSNDALDDWIQADLAAAATETAPVGHGQRLAYLHALVAVNQARDRRENYFVDMQAAEEHGQAAADTLAERIEVALERDEAALTQLPDNNRDAHAAALAKALTWKEASPAAADRVTEITTALRQQWGVLVDIDELSVGIDPEFDAHTAQVEAQARAVRVRELAAVDVVAGLALPEDVKAAVGEVMTAWSDQYFEPEDPQIYVDKEPYRYGELLTELGKVKMPDTDRAALEFTVDYLRNAVDVDLLDTPVQVDPGEEARGRAAKMLDYFARGQVQPGRMAEEISVMTAPDQDAMREVGRAITAGQPVETDIWPGYIDREHVSEELMFYAMDAGDLLRVSDYIVQEAASFAQEDPERLGVTDDTFLKIDRMATRREQLRAAAATGKGLTAAERHQITAVMADIDCGRIGHETQLPELMWVDERTKAEVDLLRSNRPAAQLSTATTKQVRELIADSGAVEHYSHQEQIIDHAVSRISDSVYSVAAGAPLGVEYERKEFTEKRRSLGEALDKAGVDRDTKLKIRNVIDGRAREAGQLGRGAAQRRTQWRTRTDAAISHRDDQAAQRRAVANSRAPRTNSRHRADRSAQPSSPAPARHSMRRTGPEVER</sequence>